<dbReference type="InterPro" id="IPR012334">
    <property type="entry name" value="Pectin_lyas_fold"/>
</dbReference>
<keyword evidence="8" id="KW-1185">Reference proteome</keyword>
<dbReference type="PANTHER" id="PTHR31339:SF9">
    <property type="entry name" value="PLASMIN AND FIBRONECTIN-BINDING PROTEIN A"/>
    <property type="match status" value="1"/>
</dbReference>
<dbReference type="InterPro" id="IPR024535">
    <property type="entry name" value="RHGA/B-epi-like_pectate_lyase"/>
</dbReference>
<dbReference type="Pfam" id="PF00295">
    <property type="entry name" value="Glyco_hydro_28"/>
    <property type="match status" value="1"/>
</dbReference>
<keyword evidence="5" id="KW-0732">Signal</keyword>
<keyword evidence="2 4" id="KW-0378">Hydrolase</keyword>
<evidence type="ECO:0000256" key="3">
    <source>
        <dbReference type="ARBA" id="ARBA00023295"/>
    </source>
</evidence>
<dbReference type="InterPro" id="IPR011050">
    <property type="entry name" value="Pectin_lyase_fold/virulence"/>
</dbReference>
<dbReference type="Gene3D" id="2.160.20.10">
    <property type="entry name" value="Single-stranded right-handed beta-helix, Pectin lyase-like"/>
    <property type="match status" value="1"/>
</dbReference>
<keyword evidence="3 4" id="KW-0326">Glycosidase</keyword>
<dbReference type="Pfam" id="PF12708">
    <property type="entry name" value="Pect-lyase_RHGA_epim"/>
    <property type="match status" value="1"/>
</dbReference>
<dbReference type="GO" id="GO:0016829">
    <property type="term" value="F:lyase activity"/>
    <property type="evidence" value="ECO:0007669"/>
    <property type="project" value="UniProtKB-KW"/>
</dbReference>
<evidence type="ECO:0000256" key="1">
    <source>
        <dbReference type="ARBA" id="ARBA00008834"/>
    </source>
</evidence>
<evidence type="ECO:0000256" key="5">
    <source>
        <dbReference type="SAM" id="SignalP"/>
    </source>
</evidence>
<protein>
    <submittedName>
        <fullName evidence="7">Pectate lyase-like protein</fullName>
    </submittedName>
</protein>
<feature type="signal peptide" evidence="5">
    <location>
        <begin position="1"/>
        <end position="21"/>
    </location>
</feature>
<organism evidence="7 8">
    <name type="scientific">Breznakibacter xylanolyticus</name>
    <dbReference type="NCBI Taxonomy" id="990"/>
    <lineage>
        <taxon>Bacteria</taxon>
        <taxon>Pseudomonadati</taxon>
        <taxon>Bacteroidota</taxon>
        <taxon>Bacteroidia</taxon>
        <taxon>Marinilabiliales</taxon>
        <taxon>Marinilabiliaceae</taxon>
        <taxon>Breznakibacter</taxon>
    </lineage>
</organism>
<reference evidence="7 8" key="1">
    <citation type="submission" date="2018-06" db="EMBL/GenBank/DDBJ databases">
        <title>Genomic Encyclopedia of Archaeal and Bacterial Type Strains, Phase II (KMG-II): from individual species to whole genera.</title>
        <authorList>
            <person name="Goeker M."/>
        </authorList>
    </citation>
    <scope>NUCLEOTIDE SEQUENCE [LARGE SCALE GENOMIC DNA]</scope>
    <source>
        <strain evidence="7 8">DSM 6779</strain>
    </source>
</reference>
<gene>
    <name evidence="7" type="ORF">LX69_00663</name>
</gene>
<feature type="domain" description="Rhamnogalacturonase A/B/Epimerase-like pectate lyase" evidence="6">
    <location>
        <begin position="47"/>
        <end position="100"/>
    </location>
</feature>
<keyword evidence="7" id="KW-0456">Lyase</keyword>
<evidence type="ECO:0000259" key="6">
    <source>
        <dbReference type="Pfam" id="PF12708"/>
    </source>
</evidence>
<sequence length="450" mass="49668">MNKRFAPLMLAMMMNLSACHQAPKTADAQTIAQSIVEPVIPALTLLVTDYGAVGDSLTDCKPAIDAAIAHLSQKGGGTLRFTPGTYTVNGPIHMVSRMALHLDSGAVVRFGSNPADYLPVVKTSWEGTFLYNYSPMIYALDCHDVAITGQGTLDGEAAQTWATWHARQKDDQQLSRHMNHNRVPLDERIFGQGHYLRPQMIQFYGCQNVKVEGVMIEDSPFWCLHLLMCDNVVVRNVRYNAHNKNNDGIDPEYSRNVLIEGVQFNNADDNVAIKAGRDHEGRDHASHASHNIVVRNCHFKGLHALVIGSEMSAGVHNVYVSNCTYAGYLKRGIYLKSNPDRGGYIRDIYVDQVTFDNVEDCIYITSYYHNEGSGHATHIGNINFSNIRCQRAHGTGIVLQGFADKPLSDVHLSNITIDTAANAISMEYTRDIVLSNVTLGKPATAPSHVQ</sequence>
<dbReference type="InterPro" id="IPR051801">
    <property type="entry name" value="GH28_Enzymes"/>
</dbReference>
<dbReference type="InterPro" id="IPR006626">
    <property type="entry name" value="PbH1"/>
</dbReference>
<accession>A0A2W7P1U2</accession>
<comment type="similarity">
    <text evidence="1 4">Belongs to the glycosyl hydrolase 28 family.</text>
</comment>
<dbReference type="AlphaFoldDB" id="A0A2W7P1U2"/>
<evidence type="ECO:0000256" key="4">
    <source>
        <dbReference type="RuleBase" id="RU361169"/>
    </source>
</evidence>
<dbReference type="GO" id="GO:0005975">
    <property type="term" value="P:carbohydrate metabolic process"/>
    <property type="evidence" value="ECO:0007669"/>
    <property type="project" value="InterPro"/>
</dbReference>
<dbReference type="EMBL" id="QKZK01000004">
    <property type="protein sequence ID" value="PZX19396.1"/>
    <property type="molecule type" value="Genomic_DNA"/>
</dbReference>
<comment type="caution">
    <text evidence="7">The sequence shown here is derived from an EMBL/GenBank/DDBJ whole genome shotgun (WGS) entry which is preliminary data.</text>
</comment>
<feature type="chain" id="PRO_5015932876" evidence="5">
    <location>
        <begin position="22"/>
        <end position="450"/>
    </location>
</feature>
<proteinExistence type="inferred from homology"/>
<dbReference type="SUPFAM" id="SSF51126">
    <property type="entry name" value="Pectin lyase-like"/>
    <property type="match status" value="1"/>
</dbReference>
<dbReference type="InterPro" id="IPR000743">
    <property type="entry name" value="Glyco_hydro_28"/>
</dbReference>
<dbReference type="GO" id="GO:0004650">
    <property type="term" value="F:polygalacturonase activity"/>
    <property type="evidence" value="ECO:0007669"/>
    <property type="project" value="InterPro"/>
</dbReference>
<dbReference type="PANTHER" id="PTHR31339">
    <property type="entry name" value="PECTIN LYASE-RELATED"/>
    <property type="match status" value="1"/>
</dbReference>
<dbReference type="RefSeq" id="WP_111444384.1">
    <property type="nucleotide sequence ID" value="NZ_QKZK01000004.1"/>
</dbReference>
<evidence type="ECO:0000313" key="8">
    <source>
        <dbReference type="Proteomes" id="UP000249239"/>
    </source>
</evidence>
<name>A0A2W7P1U2_9BACT</name>
<evidence type="ECO:0000313" key="7">
    <source>
        <dbReference type="EMBL" id="PZX19396.1"/>
    </source>
</evidence>
<dbReference type="Proteomes" id="UP000249239">
    <property type="component" value="Unassembled WGS sequence"/>
</dbReference>
<evidence type="ECO:0000256" key="2">
    <source>
        <dbReference type="ARBA" id="ARBA00022801"/>
    </source>
</evidence>
<dbReference type="OrthoDB" id="9795222at2"/>
<dbReference type="SMART" id="SM00710">
    <property type="entry name" value="PbH1"/>
    <property type="match status" value="7"/>
</dbReference>